<evidence type="ECO:0000256" key="3">
    <source>
        <dbReference type="ARBA" id="ARBA00022737"/>
    </source>
</evidence>
<dbReference type="PANTHER" id="PTHR47186">
    <property type="entry name" value="LEUCINE-RICH REPEAT-CONTAINING PROTEIN 57"/>
    <property type="match status" value="1"/>
</dbReference>
<keyword evidence="4" id="KW-0547">Nucleotide-binding</keyword>
<dbReference type="GO" id="GO:0000166">
    <property type="term" value="F:nucleotide binding"/>
    <property type="evidence" value="ECO:0007669"/>
    <property type="project" value="UniProtKB-KW"/>
</dbReference>
<dbReference type="InterPro" id="IPR032675">
    <property type="entry name" value="LRR_dom_sf"/>
</dbReference>
<dbReference type="AlphaFoldDB" id="A0A835E1R3"/>
<evidence type="ECO:0000259" key="6">
    <source>
        <dbReference type="Pfam" id="PF18052"/>
    </source>
</evidence>
<dbReference type="GO" id="GO:0006952">
    <property type="term" value="P:defense response"/>
    <property type="evidence" value="ECO:0007669"/>
    <property type="project" value="UniProtKB-KW"/>
</dbReference>
<dbReference type="InterPro" id="IPR056789">
    <property type="entry name" value="LRR_R13L1-DRL21"/>
</dbReference>
<evidence type="ECO:0000256" key="4">
    <source>
        <dbReference type="ARBA" id="ARBA00022741"/>
    </source>
</evidence>
<evidence type="ECO:0008006" key="10">
    <source>
        <dbReference type="Google" id="ProtNLM"/>
    </source>
</evidence>
<keyword evidence="5" id="KW-0611">Plant defense</keyword>
<organism evidence="8 9">
    <name type="scientific">Digitaria exilis</name>
    <dbReference type="NCBI Taxonomy" id="1010633"/>
    <lineage>
        <taxon>Eukaryota</taxon>
        <taxon>Viridiplantae</taxon>
        <taxon>Streptophyta</taxon>
        <taxon>Embryophyta</taxon>
        <taxon>Tracheophyta</taxon>
        <taxon>Spermatophyta</taxon>
        <taxon>Magnoliopsida</taxon>
        <taxon>Liliopsida</taxon>
        <taxon>Poales</taxon>
        <taxon>Poaceae</taxon>
        <taxon>PACMAD clade</taxon>
        <taxon>Panicoideae</taxon>
        <taxon>Panicodae</taxon>
        <taxon>Paniceae</taxon>
        <taxon>Anthephorinae</taxon>
        <taxon>Digitaria</taxon>
    </lineage>
</organism>
<accession>A0A835E1R3</accession>
<gene>
    <name evidence="8" type="ORF">HU200_057270</name>
</gene>
<proteinExistence type="inferred from homology"/>
<keyword evidence="9" id="KW-1185">Reference proteome</keyword>
<sequence length="1026" mass="115026">MEGAVVKAALWVVELVLGPAKDALLKAWAASNDLGTNFKALENELLAAQAVLSDISGREIDNAPLAELLWKLQDHAYGAGDLLDELDYFRIDDVLHGTSEATDKRHVRGCAHDIALHSRHAVMSVVRAAGKCLTCSSPPPADDLRRAAGMHGGAATIHTARREGNTPKNLAFNRADVSQRMSDITNQLQNTRKTVILATICSKPATPCTDLSITHSRPMTTHEIIEDTLYGRRVGELDSIVSDITQDLISSLRVGNLQSLMIFGALDESFANIFGDLFMEANRLRLLCLPRMSCSVESILHNFSALLHVSDEVHSDISRVGKLQLLQELKIFQVHKEKKGFELEELGSLIQLRELGIHSLENIGTNEKATEAKLLEKTLLEKLTLAWKSNRSNSEIDPSMEASVLESLKPHENLRHLWIREHRGPSCPTWLGDKHSGANLHTLHLHGVAWVDLPYLGQMPMLHELTLEDMPMLKGSGLEFPGTLKIIKIIGLKELEWVLKEAPRDIKHLQLLIIKDCPKLLGLSFDPLKQLEEWYIYWFPQLQRLQINNCPNFETLPFTPWTQTLFFVEIRNVGSKRVDSLFYSKSPSWVSLEITGKDSLCSLHDVLYLSNLSDLQGLTMINCPFLSSEDLKALTSLKRLQLRQLLNTPADELYAKGQLQTSLEHLSVEHNMSGKELSRLLSHFPMLSGLDIQLGRKISRFGIEEAASAIHSAQRRVQWLLAAAAVWLLPASCSWPSEVQPNDVLLFPSSYFDSLQQLCIRYSSVVLNLDEANSRGGLQWLPSLKKLVIQNYPMLFSAYKKSSSSSPFYPFPPSLQDLTLDHVEGMTTLNLLSNLMSLAELHIDDCGESLTAEGLWPLITQGKLTYLEVYSCPKFFDYCPDPTAEVQGQDQKQLRGSRSKLRELVTDAGTGPLFGVLCHASLTELEFHGANSFTAEQEEALQRLTSLRELRFHKCFKLKCLPASLHKLTGLKRLQIYNCHLITSLPKGGLPVSLQELYVSSERDIKDLQKECRNYIRDHPQIMLLL</sequence>
<dbReference type="PANTHER" id="PTHR47186:SF58">
    <property type="entry name" value="NB-ARC DOMAIN-CONTAINING PROTEIN"/>
    <property type="match status" value="1"/>
</dbReference>
<dbReference type="InterPro" id="IPR041118">
    <property type="entry name" value="Rx_N"/>
</dbReference>
<evidence type="ECO:0000313" key="8">
    <source>
        <dbReference type="EMBL" id="KAF8661160.1"/>
    </source>
</evidence>
<dbReference type="Proteomes" id="UP000636709">
    <property type="component" value="Unassembled WGS sequence"/>
</dbReference>
<keyword evidence="3" id="KW-0677">Repeat</keyword>
<evidence type="ECO:0000259" key="7">
    <source>
        <dbReference type="Pfam" id="PF25019"/>
    </source>
</evidence>
<name>A0A835E1R3_9POAL</name>
<keyword evidence="2" id="KW-0433">Leucine-rich repeat</keyword>
<comment type="caution">
    <text evidence="8">The sequence shown here is derived from an EMBL/GenBank/DDBJ whole genome shotgun (WGS) entry which is preliminary data.</text>
</comment>
<dbReference type="EMBL" id="JACEFO010002416">
    <property type="protein sequence ID" value="KAF8661160.1"/>
    <property type="molecule type" value="Genomic_DNA"/>
</dbReference>
<dbReference type="OrthoDB" id="680036at2759"/>
<dbReference type="Pfam" id="PF25019">
    <property type="entry name" value="LRR_R13L1-DRL21"/>
    <property type="match status" value="1"/>
</dbReference>
<comment type="similarity">
    <text evidence="1">Belongs to the disease resistance NB-LRR family.</text>
</comment>
<evidence type="ECO:0000313" key="9">
    <source>
        <dbReference type="Proteomes" id="UP000636709"/>
    </source>
</evidence>
<feature type="domain" description="R13L1/DRL21-like LRR repeat region" evidence="7">
    <location>
        <begin position="343"/>
        <end position="470"/>
    </location>
</feature>
<dbReference type="Pfam" id="PF18052">
    <property type="entry name" value="Rx_N"/>
    <property type="match status" value="1"/>
</dbReference>
<dbReference type="Gene3D" id="3.80.10.10">
    <property type="entry name" value="Ribonuclease Inhibitor"/>
    <property type="match status" value="3"/>
</dbReference>
<evidence type="ECO:0000256" key="1">
    <source>
        <dbReference type="ARBA" id="ARBA00008894"/>
    </source>
</evidence>
<protein>
    <recommendedName>
        <fullName evidence="10">Rx N-terminal domain-containing protein</fullName>
    </recommendedName>
</protein>
<reference evidence="8" key="1">
    <citation type="submission" date="2020-07" db="EMBL/GenBank/DDBJ databases">
        <title>Genome sequence and genetic diversity analysis of an under-domesticated orphan crop, white fonio (Digitaria exilis).</title>
        <authorList>
            <person name="Bennetzen J.L."/>
            <person name="Chen S."/>
            <person name="Ma X."/>
            <person name="Wang X."/>
            <person name="Yssel A.E.J."/>
            <person name="Chaluvadi S.R."/>
            <person name="Johnson M."/>
            <person name="Gangashetty P."/>
            <person name="Hamidou F."/>
            <person name="Sanogo M.D."/>
            <person name="Zwaenepoel A."/>
            <person name="Wallace J."/>
            <person name="Van De Peer Y."/>
            <person name="Van Deynze A."/>
        </authorList>
    </citation>
    <scope>NUCLEOTIDE SEQUENCE</scope>
    <source>
        <tissue evidence="8">Leaves</tissue>
    </source>
</reference>
<feature type="domain" description="Disease resistance N-terminal" evidence="6">
    <location>
        <begin position="12"/>
        <end position="88"/>
    </location>
</feature>
<evidence type="ECO:0000256" key="2">
    <source>
        <dbReference type="ARBA" id="ARBA00022614"/>
    </source>
</evidence>
<evidence type="ECO:0000256" key="5">
    <source>
        <dbReference type="ARBA" id="ARBA00022821"/>
    </source>
</evidence>
<dbReference type="SUPFAM" id="SSF52058">
    <property type="entry name" value="L domain-like"/>
    <property type="match status" value="2"/>
</dbReference>